<accession>A0ACB5PW42</accession>
<reference evidence="1 2" key="1">
    <citation type="journal article" date="2019" name="Int. J. Syst. Evol. Microbiol.">
        <title>The Global Catalogue of Microorganisms (GCM) 10K type strain sequencing project: providing services to taxonomists for standard genome sequencing and annotation.</title>
        <authorList>
            <consortium name="The Broad Institute Genomics Platform"/>
            <consortium name="The Broad Institute Genome Sequencing Center for Infectious Disease"/>
            <person name="Wu L."/>
            <person name="Ma J."/>
        </authorList>
    </citation>
    <scope>NUCLEOTIDE SEQUENCE [LARGE SCALE GENOMIC DNA]</scope>
    <source>
        <strain evidence="1 2">CGMCC 1.12720</strain>
    </source>
</reference>
<evidence type="ECO:0000313" key="2">
    <source>
        <dbReference type="Proteomes" id="UP000605392"/>
    </source>
</evidence>
<sequence>MPPNGGHAERSEASRMFSQISNPPTASEMLRCALHDGLIYMTFLFIIIQPFILSFLQPLAPSVLHSVSY</sequence>
<name>A0ACB5PW42_9BACT</name>
<dbReference type="Proteomes" id="UP000605392">
    <property type="component" value="Unassembled WGS sequence"/>
</dbReference>
<evidence type="ECO:0000313" key="1">
    <source>
        <dbReference type="EMBL" id="GGF77307.1"/>
    </source>
</evidence>
<keyword evidence="2" id="KW-1185">Reference proteome</keyword>
<protein>
    <submittedName>
        <fullName evidence="1">Uncharacterized protein</fullName>
    </submittedName>
</protein>
<dbReference type="EMBL" id="BMFN01000003">
    <property type="protein sequence ID" value="GGF77307.1"/>
    <property type="molecule type" value="Genomic_DNA"/>
</dbReference>
<gene>
    <name evidence="1" type="ORF">GCM10011375_35470</name>
</gene>
<organism evidence="1 2">
    <name type="scientific">Hymenobacter qilianensis</name>
    <dbReference type="NCBI Taxonomy" id="1385715"/>
    <lineage>
        <taxon>Bacteria</taxon>
        <taxon>Pseudomonadati</taxon>
        <taxon>Bacteroidota</taxon>
        <taxon>Cytophagia</taxon>
        <taxon>Cytophagales</taxon>
        <taxon>Hymenobacteraceae</taxon>
        <taxon>Hymenobacter</taxon>
    </lineage>
</organism>
<proteinExistence type="predicted"/>
<comment type="caution">
    <text evidence="1">The sequence shown here is derived from an EMBL/GenBank/DDBJ whole genome shotgun (WGS) entry which is preliminary data.</text>
</comment>